<reference evidence="1 2" key="1">
    <citation type="submission" date="2013-01" db="EMBL/GenBank/DDBJ databases">
        <authorList>
            <person name="Fiebig A."/>
            <person name="Goeker M."/>
            <person name="Klenk H.-P.P."/>
        </authorList>
    </citation>
    <scope>NUCLEOTIDE SEQUENCE [LARGE SCALE GENOMIC DNA]</scope>
    <source>
        <strain evidence="1 2">DSM 17069</strain>
    </source>
</reference>
<gene>
    <name evidence="1" type="ORF">rosmuc_00854</name>
</gene>
<comment type="caution">
    <text evidence="1">The sequence shown here is derived from an EMBL/GenBank/DDBJ whole genome shotgun (WGS) entry which is preliminary data.</text>
</comment>
<dbReference type="Proteomes" id="UP000030021">
    <property type="component" value="Unassembled WGS sequence"/>
</dbReference>
<dbReference type="PANTHER" id="PTHR39600">
    <property type="entry name" value="PEPTIDASE INHIBITOR I78 FAMILY PROTEIN"/>
    <property type="match status" value="1"/>
</dbReference>
<proteinExistence type="predicted"/>
<dbReference type="OrthoDB" id="8724542at2"/>
<dbReference type="Pfam" id="PF11720">
    <property type="entry name" value="Inhibitor_I78"/>
    <property type="match status" value="1"/>
</dbReference>
<dbReference type="PROSITE" id="PS51257">
    <property type="entry name" value="PROKAR_LIPOPROTEIN"/>
    <property type="match status" value="1"/>
</dbReference>
<dbReference type="AlphaFoldDB" id="A0A0A0HQ62"/>
<dbReference type="eggNOG" id="ENOG50339MI">
    <property type="taxonomic scope" value="Bacteria"/>
</dbReference>
<dbReference type="Gene3D" id="3.30.10.10">
    <property type="entry name" value="Trypsin Inhibitor V, subunit A"/>
    <property type="match status" value="1"/>
</dbReference>
<accession>A0A0A0HQ62</accession>
<evidence type="ECO:0000313" key="1">
    <source>
        <dbReference type="EMBL" id="KGM89370.1"/>
    </source>
</evidence>
<dbReference type="PATRIC" id="fig|1288298.3.peg.864"/>
<sequence length="88" mass="9063">MKKPLGTALMIGALAGCIGPQDTPPEENACGAAQMQALIGTPVAAQDFSGQAAVRILPPGSMVTMDYRPDRLNVEHDADGVITRIACG</sequence>
<dbReference type="RefSeq" id="WP_037270280.1">
    <property type="nucleotide sequence ID" value="NZ_KN293976.1"/>
</dbReference>
<dbReference type="HOGENOM" id="CLU_123717_2_1_5"/>
<dbReference type="STRING" id="215743.ROSMUCSMR3_02349"/>
<protein>
    <submittedName>
        <fullName evidence="1">Peptidase inhibitor I78 family</fullName>
    </submittedName>
</protein>
<dbReference type="EMBL" id="AONH01000002">
    <property type="protein sequence ID" value="KGM89370.1"/>
    <property type="molecule type" value="Genomic_DNA"/>
</dbReference>
<name>A0A0A0HQ62_9RHOB</name>
<evidence type="ECO:0000313" key="2">
    <source>
        <dbReference type="Proteomes" id="UP000030021"/>
    </source>
</evidence>
<dbReference type="PANTHER" id="PTHR39600:SF1">
    <property type="entry name" value="PEPTIDASE INHIBITOR I78 FAMILY PROTEIN"/>
    <property type="match status" value="1"/>
</dbReference>
<dbReference type="InterPro" id="IPR021719">
    <property type="entry name" value="Prot_inh_I78"/>
</dbReference>
<organism evidence="1 2">
    <name type="scientific">Roseovarius mucosus DSM 17069</name>
    <dbReference type="NCBI Taxonomy" id="1288298"/>
    <lineage>
        <taxon>Bacteria</taxon>
        <taxon>Pseudomonadati</taxon>
        <taxon>Pseudomonadota</taxon>
        <taxon>Alphaproteobacteria</taxon>
        <taxon>Rhodobacterales</taxon>
        <taxon>Roseobacteraceae</taxon>
        <taxon>Roseovarius</taxon>
    </lineage>
</organism>